<organism evidence="11">
    <name type="scientific">Candidatus Berkiella cookevillensis</name>
    <dbReference type="NCBI Taxonomy" id="437022"/>
    <lineage>
        <taxon>Bacteria</taxon>
        <taxon>Pseudomonadati</taxon>
        <taxon>Pseudomonadota</taxon>
        <taxon>Gammaproteobacteria</taxon>
        <taxon>Candidatus Berkiellales</taxon>
        <taxon>Candidatus Berkiellaceae</taxon>
        <taxon>Candidatus Berkiella</taxon>
    </lineage>
</organism>
<dbReference type="PROSITE" id="PS51779">
    <property type="entry name" value="POTRA"/>
    <property type="match status" value="1"/>
</dbReference>
<feature type="transmembrane region" description="Helical" evidence="9">
    <location>
        <begin position="51"/>
        <end position="71"/>
    </location>
</feature>
<evidence type="ECO:0000313" key="11">
    <source>
        <dbReference type="EMBL" id="KRG18382.1"/>
    </source>
</evidence>
<comment type="caution">
    <text evidence="11">The sequence shown here is derived from an EMBL/GenBank/DDBJ whole genome shotgun (WGS) entry which is preliminary data.</text>
</comment>
<name>A0A0Q9YNL9_9GAMM</name>
<evidence type="ECO:0000256" key="1">
    <source>
        <dbReference type="ARBA" id="ARBA00004370"/>
    </source>
</evidence>
<dbReference type="Gene3D" id="3.10.20.310">
    <property type="entry name" value="membrane protein fhac"/>
    <property type="match status" value="1"/>
</dbReference>
<evidence type="ECO:0000256" key="4">
    <source>
        <dbReference type="ARBA" id="ARBA00022618"/>
    </source>
</evidence>
<feature type="domain" description="POTRA" evidence="10">
    <location>
        <begin position="76"/>
        <end position="145"/>
    </location>
</feature>
<sequence length="283" mass="32760">MRTKCQWVILLNYNYIFRRPSLNGGLAQKHQATTRSNVRATATKRSWKQKFFIFAFICAFFALLNTGYWFFQTDRFPIQRVKLIGDMAHVSHQTLQSVITPHIQAGFFSVNVSKLQKELLLLPWIKRADVRRVWPGQLVVHLSEHDPKAIWNDEALMSREAILFSPPLTDIQSLNLPRLHGPEGKHMLVWEQYLSIEEKISSLHLRIVTLELAHRGAWQLQLSNGIQIKLGTQDVLVRLQRFVDAYQKALSQESRPIAYVDLRYTNGMAVGWATNTKVSNIRK</sequence>
<dbReference type="InterPro" id="IPR026579">
    <property type="entry name" value="FtsQ"/>
</dbReference>
<comment type="subunit">
    <text evidence="9">Part of a complex composed of FtsB, FtsL and FtsQ.</text>
</comment>
<keyword evidence="2 9" id="KW-1003">Cell membrane</keyword>
<evidence type="ECO:0000256" key="2">
    <source>
        <dbReference type="ARBA" id="ARBA00022475"/>
    </source>
</evidence>
<evidence type="ECO:0000256" key="3">
    <source>
        <dbReference type="ARBA" id="ARBA00022519"/>
    </source>
</evidence>
<keyword evidence="6 9" id="KW-1133">Transmembrane helix</keyword>
<dbReference type="GO" id="GO:0032153">
    <property type="term" value="C:cell division site"/>
    <property type="evidence" value="ECO:0007669"/>
    <property type="project" value="UniProtKB-UniRule"/>
</dbReference>
<reference evidence="11" key="1">
    <citation type="submission" date="2015-09" db="EMBL/GenBank/DDBJ databases">
        <title>Draft Genome Sequences of Two Novel Amoeba-resistant Intranuclear Bacteria, Candidatus Berkiella cookevillensis and Candidatus Berkiella aquae.</title>
        <authorList>
            <person name="Mehari Y.T."/>
            <person name="Arivett B.A."/>
            <person name="Farone A.L."/>
            <person name="Gunderson J.H."/>
            <person name="Farone M.B."/>
        </authorList>
    </citation>
    <scope>NUCLEOTIDE SEQUENCE [LARGE SCALE GENOMIC DNA]</scope>
    <source>
        <strain evidence="11">CC99</strain>
    </source>
</reference>
<dbReference type="InterPro" id="IPR034746">
    <property type="entry name" value="POTRA"/>
</dbReference>
<evidence type="ECO:0000259" key="10">
    <source>
        <dbReference type="PROSITE" id="PS51779"/>
    </source>
</evidence>
<dbReference type="EMBL" id="LKHV01000007">
    <property type="protein sequence ID" value="KRG18382.1"/>
    <property type="molecule type" value="Genomic_DNA"/>
</dbReference>
<evidence type="ECO:0000256" key="6">
    <source>
        <dbReference type="ARBA" id="ARBA00022989"/>
    </source>
</evidence>
<proteinExistence type="inferred from homology"/>
<keyword evidence="7 9" id="KW-0472">Membrane</keyword>
<dbReference type="PANTHER" id="PTHR35851">
    <property type="entry name" value="CELL DIVISION PROTEIN FTSQ"/>
    <property type="match status" value="1"/>
</dbReference>
<evidence type="ECO:0000256" key="7">
    <source>
        <dbReference type="ARBA" id="ARBA00023136"/>
    </source>
</evidence>
<evidence type="ECO:0000256" key="5">
    <source>
        <dbReference type="ARBA" id="ARBA00022692"/>
    </source>
</evidence>
<protein>
    <recommendedName>
        <fullName evidence="9">Cell division protein FtsQ</fullName>
    </recommendedName>
</protein>
<dbReference type="InterPro" id="IPR045335">
    <property type="entry name" value="FtsQ_C_sf"/>
</dbReference>
<dbReference type="STRING" id="437022.CC99x_01594"/>
<dbReference type="InterPro" id="IPR005548">
    <property type="entry name" value="Cell_div_FtsQ/DivIB_C"/>
</dbReference>
<comment type="function">
    <text evidence="9">Essential cell division protein. May link together the upstream cell division proteins, which are predominantly cytoplasmic, with the downstream cell division proteins, which are predominantly periplasmic. May control correct divisome assembly.</text>
</comment>
<keyword evidence="3 9" id="KW-0997">Cell inner membrane</keyword>
<dbReference type="InterPro" id="IPR013685">
    <property type="entry name" value="POTRA_FtsQ_type"/>
</dbReference>
<dbReference type="HAMAP" id="MF_00911">
    <property type="entry name" value="FtsQ_subfam"/>
    <property type="match status" value="1"/>
</dbReference>
<dbReference type="AlphaFoldDB" id="A0A0Q9YNL9"/>
<comment type="subcellular location">
    <subcellularLocation>
        <location evidence="9">Cell inner membrane</location>
        <topology evidence="9">Single-pass type II membrane protein</topology>
    </subcellularLocation>
    <subcellularLocation>
        <location evidence="1">Membrane</location>
    </subcellularLocation>
    <text evidence="9">Localizes to the division septum.</text>
</comment>
<comment type="similarity">
    <text evidence="9">Belongs to the FtsQ/DivIB family. FtsQ subfamily.</text>
</comment>
<accession>A0A0Q9YNL9</accession>
<dbReference type="Gene3D" id="3.40.50.11690">
    <property type="entry name" value="Cell division protein FtsQ/DivIB"/>
    <property type="match status" value="1"/>
</dbReference>
<gene>
    <name evidence="9 11" type="primary">ftsQ</name>
    <name evidence="11" type="ORF">CC99x_01594</name>
</gene>
<dbReference type="GO" id="GO:0043093">
    <property type="term" value="P:FtsZ-dependent cytokinesis"/>
    <property type="evidence" value="ECO:0007669"/>
    <property type="project" value="UniProtKB-UniRule"/>
</dbReference>
<dbReference type="GO" id="GO:0090529">
    <property type="term" value="P:cell septum assembly"/>
    <property type="evidence" value="ECO:0007669"/>
    <property type="project" value="InterPro"/>
</dbReference>
<evidence type="ECO:0000256" key="9">
    <source>
        <dbReference type="HAMAP-Rule" id="MF_00911"/>
    </source>
</evidence>
<keyword evidence="4 9" id="KW-0132">Cell division</keyword>
<dbReference type="Pfam" id="PF03799">
    <property type="entry name" value="FtsQ_DivIB_C"/>
    <property type="match status" value="1"/>
</dbReference>
<dbReference type="PANTHER" id="PTHR35851:SF1">
    <property type="entry name" value="CELL DIVISION PROTEIN FTSQ"/>
    <property type="match status" value="1"/>
</dbReference>
<keyword evidence="5 9" id="KW-0812">Transmembrane</keyword>
<dbReference type="GO" id="GO:0005886">
    <property type="term" value="C:plasma membrane"/>
    <property type="evidence" value="ECO:0007669"/>
    <property type="project" value="UniProtKB-SubCell"/>
</dbReference>
<keyword evidence="8 9" id="KW-0131">Cell cycle</keyword>
<dbReference type="Pfam" id="PF08478">
    <property type="entry name" value="POTRA_1"/>
    <property type="match status" value="1"/>
</dbReference>
<evidence type="ECO:0000256" key="8">
    <source>
        <dbReference type="ARBA" id="ARBA00023306"/>
    </source>
</evidence>